<proteinExistence type="inferred from homology"/>
<comment type="subcellular location">
    <subcellularLocation>
        <location evidence="1">Nucleus</location>
    </subcellularLocation>
</comment>
<dbReference type="Pfam" id="PF02259">
    <property type="entry name" value="FAT"/>
    <property type="match status" value="1"/>
</dbReference>
<dbReference type="PROSITE" id="PS51190">
    <property type="entry name" value="FATC"/>
    <property type="match status" value="1"/>
</dbReference>
<dbReference type="eggNOG" id="KOG0890">
    <property type="taxonomic scope" value="Eukaryota"/>
</dbReference>
<feature type="non-terminal residue" evidence="16">
    <location>
        <position position="1207"/>
    </location>
</feature>
<dbReference type="EC" id="2.7.11.1" evidence="3"/>
<dbReference type="SMART" id="SM01343">
    <property type="entry name" value="FATC"/>
    <property type="match status" value="1"/>
</dbReference>
<evidence type="ECO:0000256" key="10">
    <source>
        <dbReference type="ARBA" id="ARBA00023204"/>
    </source>
</evidence>
<dbReference type="EMBL" id="CM000638">
    <property type="protein sequence ID" value="EED96534.1"/>
    <property type="molecule type" value="Genomic_DNA"/>
</dbReference>
<evidence type="ECO:0000256" key="4">
    <source>
        <dbReference type="ARBA" id="ARBA00022527"/>
    </source>
</evidence>
<evidence type="ECO:0000256" key="12">
    <source>
        <dbReference type="SAM" id="MobiDB-lite"/>
    </source>
</evidence>
<evidence type="ECO:0000256" key="9">
    <source>
        <dbReference type="ARBA" id="ARBA00022840"/>
    </source>
</evidence>
<dbReference type="PaxDb" id="35128-Thaps261045"/>
<accession>B8BRF9</accession>
<keyword evidence="7" id="KW-0227">DNA damage</keyword>
<dbReference type="InterPro" id="IPR057564">
    <property type="entry name" value="HEAT_ATR"/>
</dbReference>
<keyword evidence="6" id="KW-0547">Nucleotide-binding</keyword>
<dbReference type="GO" id="GO:0004674">
    <property type="term" value="F:protein serine/threonine kinase activity"/>
    <property type="evidence" value="ECO:0007669"/>
    <property type="project" value="UniProtKB-KW"/>
</dbReference>
<dbReference type="Pfam" id="PF25030">
    <property type="entry name" value="M-HEAT_ATR"/>
    <property type="match status" value="1"/>
</dbReference>
<dbReference type="Pfam" id="PF23593">
    <property type="entry name" value="HEAT_ATR"/>
    <property type="match status" value="1"/>
</dbReference>
<evidence type="ECO:0000256" key="8">
    <source>
        <dbReference type="ARBA" id="ARBA00022777"/>
    </source>
</evidence>
<keyword evidence="5" id="KW-0808">Transferase</keyword>
<reference evidence="16 17" key="1">
    <citation type="journal article" date="2004" name="Science">
        <title>The genome of the diatom Thalassiosira pseudonana: ecology, evolution, and metabolism.</title>
        <authorList>
            <person name="Armbrust E.V."/>
            <person name="Berges J.A."/>
            <person name="Bowler C."/>
            <person name="Green B.R."/>
            <person name="Martinez D."/>
            <person name="Putnam N.H."/>
            <person name="Zhou S."/>
            <person name="Allen A.E."/>
            <person name="Apt K.E."/>
            <person name="Bechner M."/>
            <person name="Brzezinski M.A."/>
            <person name="Chaal B.K."/>
            <person name="Chiovitti A."/>
            <person name="Davis A.K."/>
            <person name="Demarest M.S."/>
            <person name="Detter J.C."/>
            <person name="Glavina T."/>
            <person name="Goodstein D."/>
            <person name="Hadi M.Z."/>
            <person name="Hellsten U."/>
            <person name="Hildebrand M."/>
            <person name="Jenkins B.D."/>
            <person name="Jurka J."/>
            <person name="Kapitonov V.V."/>
            <person name="Kroger N."/>
            <person name="Lau W.W."/>
            <person name="Lane T.W."/>
            <person name="Larimer F.W."/>
            <person name="Lippmeier J.C."/>
            <person name="Lucas S."/>
            <person name="Medina M."/>
            <person name="Montsant A."/>
            <person name="Obornik M."/>
            <person name="Parker M.S."/>
            <person name="Palenik B."/>
            <person name="Pazour G.J."/>
            <person name="Richardson P.M."/>
            <person name="Rynearson T.A."/>
            <person name="Saito M.A."/>
            <person name="Schwartz D.C."/>
            <person name="Thamatrakoln K."/>
            <person name="Valentin K."/>
            <person name="Vardi A."/>
            <person name="Wilkerson F.P."/>
            <person name="Rokhsar D.S."/>
        </authorList>
    </citation>
    <scope>NUCLEOTIDE SEQUENCE [LARGE SCALE GENOMIC DNA]</scope>
    <source>
        <strain evidence="16 17">CCMP1335</strain>
    </source>
</reference>
<dbReference type="PROSITE" id="PS50290">
    <property type="entry name" value="PI3_4_KINASE_3"/>
    <property type="match status" value="1"/>
</dbReference>
<dbReference type="Gene3D" id="3.30.1010.10">
    <property type="entry name" value="Phosphatidylinositol 3-kinase Catalytic Subunit, Chain A, domain 4"/>
    <property type="match status" value="1"/>
</dbReference>
<sequence length="1207" mass="135395">PFFVKSNSYYAWISSFCRFLVTKSFANDKSLWRHLFYACRSAIRSPSGISVAEFLFPVLVLDSLCFGEQYDEDVIISEILAALSFGEDARSSVSMNLREREKSANAVFTVMDVLRHWTEQEMEQRHQSPRSISKRAERQSRSGDPSSWPVDESISRIGHFMRRVPLSTCAIAASAVGMNARALRFLEIESRTQKSHYNRSGLTRRLAEEAAERELYGGKCMDANVVVFYSSRAFQAYEQLLDSRLNTDTTTSSEAPPSVDSSKMGAQKGLLRCLLKLGRLDSVLNQAYGMSSMQSQRTGNICDELLPSAAEAAWRLGNWPLLDTLVGADEETLSDGNGRFQLSFGRAMHSLQSGSPANFTSSLQHARECVMSSLSSAARDSYSRSYPYLMQLHSVREVECMASDLNIFNESSQHKKSFLSFVSSEEWRNRLNISTPDATGSNAIINTRLALCRMSNEPIAQGAMWLDIGKDARKAGLYQVAEHSLTQADVSFCSSIRDDTPETSVVRESIGQVQLQFAKLKYAMGESTTALKLIEDGIPSPCFQLDGEHLKSFIVKSTHESVEIVGRRILQSTEWMVSDGLKSKSEISNRYRTVLELAPNWERAHFHFAKYMDSLFESRISAKCSERSRHGLESNANRVGCICSDDICQGYLLDAVNHYGLALQLGQKHVYQALPRLLAMWLEFTAISGEHTNEGHYPTNLLQAQKETNSLINSFASRIPEHLFYTALPQLISCVVHSNAETSKNVIFILKTVLAKYPCQALWALGGLRCSKSDAKKKAGDEIFNGAAKLLRKQTHGKQVLGMLNTSKNLFQFLIHLAQFSPKGNATSVKMKVPKFDTALQHFIPPIQAALSVTPGGFERLDVKDIFPPFVPRMRAFNPELKIMQSKAKPKKVSIFAVPSTMHFLVKQEAKGDLRKDSRVQDLNNVINRIFASRKGSSGSSSRRQRLRLHLRTFSVVCLAEDCGILEWVPNTESFRGLCQDLYFKKGNLITAAKKFYERILKQYLPIMYWWFVQNFSNPHAWFEARNNFTLSTAVWSAVGHIIGLGDRHSENILVDTRSGECVHVDFDCIFDKGLHLPRPEVIPFRLTPNMIDAFGPTGADGLYTGALIESMKTLRQNRDTLLSVLEPFLKDPVINFQSSKSQQKSKGEGNAKSAMVSMGKIEGRLKGHDDLSHITKLSVEGQVQRMISEATSHENLVQVYVGWMPW</sequence>
<dbReference type="SUPFAM" id="SSF56112">
    <property type="entry name" value="Protein kinase-like (PK-like)"/>
    <property type="match status" value="1"/>
</dbReference>
<dbReference type="InterPro" id="IPR003152">
    <property type="entry name" value="FATC_dom"/>
</dbReference>
<dbReference type="InterPro" id="IPR014009">
    <property type="entry name" value="PIK_FAT"/>
</dbReference>
<evidence type="ECO:0000256" key="7">
    <source>
        <dbReference type="ARBA" id="ARBA00022763"/>
    </source>
</evidence>
<dbReference type="InterPro" id="IPR003151">
    <property type="entry name" value="PIK-rel_kinase_FAT"/>
</dbReference>
<dbReference type="InterPro" id="IPR000403">
    <property type="entry name" value="PI3/4_kinase_cat_dom"/>
</dbReference>
<evidence type="ECO:0000259" key="15">
    <source>
        <dbReference type="PROSITE" id="PS51190"/>
    </source>
</evidence>
<dbReference type="GeneID" id="7443156"/>
<evidence type="ECO:0000256" key="11">
    <source>
        <dbReference type="ARBA" id="ARBA00023242"/>
    </source>
</evidence>
<feature type="domain" description="FAT" evidence="14">
    <location>
        <begin position="168"/>
        <end position="771"/>
    </location>
</feature>
<protein>
    <recommendedName>
        <fullName evidence="3">non-specific serine/threonine protein kinase</fullName>
        <ecNumber evidence="3">2.7.11.1</ecNumber>
    </recommendedName>
</protein>
<dbReference type="Pfam" id="PF02260">
    <property type="entry name" value="FATC"/>
    <property type="match status" value="1"/>
</dbReference>
<feature type="region of interest" description="Disordered" evidence="12">
    <location>
        <begin position="122"/>
        <end position="150"/>
    </location>
</feature>
<dbReference type="GO" id="GO:0005524">
    <property type="term" value="F:ATP binding"/>
    <property type="evidence" value="ECO:0007669"/>
    <property type="project" value="UniProtKB-KW"/>
</dbReference>
<reference evidence="16 17" key="2">
    <citation type="journal article" date="2008" name="Nature">
        <title>The Phaeodactylum genome reveals the evolutionary history of diatom genomes.</title>
        <authorList>
            <person name="Bowler C."/>
            <person name="Allen A.E."/>
            <person name="Badger J.H."/>
            <person name="Grimwood J."/>
            <person name="Jabbari K."/>
            <person name="Kuo A."/>
            <person name="Maheswari U."/>
            <person name="Martens C."/>
            <person name="Maumus F."/>
            <person name="Otillar R.P."/>
            <person name="Rayko E."/>
            <person name="Salamov A."/>
            <person name="Vandepoele K."/>
            <person name="Beszteri B."/>
            <person name="Gruber A."/>
            <person name="Heijde M."/>
            <person name="Katinka M."/>
            <person name="Mock T."/>
            <person name="Valentin K."/>
            <person name="Verret F."/>
            <person name="Berges J.A."/>
            <person name="Brownlee C."/>
            <person name="Cadoret J.P."/>
            <person name="Chiovitti A."/>
            <person name="Choi C.J."/>
            <person name="Coesel S."/>
            <person name="De Martino A."/>
            <person name="Detter J.C."/>
            <person name="Durkin C."/>
            <person name="Falciatore A."/>
            <person name="Fournet J."/>
            <person name="Haruta M."/>
            <person name="Huysman M.J."/>
            <person name="Jenkins B.D."/>
            <person name="Jiroutova K."/>
            <person name="Jorgensen R.E."/>
            <person name="Joubert Y."/>
            <person name="Kaplan A."/>
            <person name="Kroger N."/>
            <person name="Kroth P.G."/>
            <person name="La Roche J."/>
            <person name="Lindquist E."/>
            <person name="Lommer M."/>
            <person name="Martin-Jezequel V."/>
            <person name="Lopez P.J."/>
            <person name="Lucas S."/>
            <person name="Mangogna M."/>
            <person name="McGinnis K."/>
            <person name="Medlin L.K."/>
            <person name="Montsant A."/>
            <person name="Oudot-Le Secq M.P."/>
            <person name="Napoli C."/>
            <person name="Obornik M."/>
            <person name="Parker M.S."/>
            <person name="Petit J.L."/>
            <person name="Porcel B.M."/>
            <person name="Poulsen N."/>
            <person name="Robison M."/>
            <person name="Rychlewski L."/>
            <person name="Rynearson T.A."/>
            <person name="Schmutz J."/>
            <person name="Shapiro H."/>
            <person name="Siaut M."/>
            <person name="Stanley M."/>
            <person name="Sussman M.R."/>
            <person name="Taylor A.R."/>
            <person name="Vardi A."/>
            <person name="von Dassow P."/>
            <person name="Vyverman W."/>
            <person name="Willis A."/>
            <person name="Wyrwicz L.S."/>
            <person name="Rokhsar D.S."/>
            <person name="Weissenbach J."/>
            <person name="Armbrust E.V."/>
            <person name="Green B.R."/>
            <person name="Van de Peer Y."/>
            <person name="Grigoriev I.V."/>
        </authorList>
    </citation>
    <scope>NUCLEOTIDE SEQUENCE [LARGE SCALE GENOMIC DNA]</scope>
    <source>
        <strain evidence="16 17">CCMP1335</strain>
    </source>
</reference>
<evidence type="ECO:0000256" key="2">
    <source>
        <dbReference type="ARBA" id="ARBA00010769"/>
    </source>
</evidence>
<evidence type="ECO:0000259" key="14">
    <source>
        <dbReference type="PROSITE" id="PS51189"/>
    </source>
</evidence>
<dbReference type="SMART" id="SM00146">
    <property type="entry name" value="PI3Kc"/>
    <property type="match status" value="1"/>
</dbReference>
<feature type="domain" description="PI3K/PI4K catalytic" evidence="13">
    <location>
        <begin position="877"/>
        <end position="1180"/>
    </location>
</feature>
<dbReference type="PROSITE" id="PS51189">
    <property type="entry name" value="FAT"/>
    <property type="match status" value="1"/>
</dbReference>
<dbReference type="KEGG" id="tps:THAPSDRAFT_261045"/>
<keyword evidence="17" id="KW-1185">Reference proteome</keyword>
<dbReference type="Pfam" id="PF00454">
    <property type="entry name" value="PI3_PI4_kinase"/>
    <property type="match status" value="1"/>
</dbReference>
<keyword evidence="9" id="KW-0067">ATP-binding</keyword>
<organism evidence="16 17">
    <name type="scientific">Thalassiosira pseudonana</name>
    <name type="common">Marine diatom</name>
    <name type="synonym">Cyclotella nana</name>
    <dbReference type="NCBI Taxonomy" id="35128"/>
    <lineage>
        <taxon>Eukaryota</taxon>
        <taxon>Sar</taxon>
        <taxon>Stramenopiles</taxon>
        <taxon>Ochrophyta</taxon>
        <taxon>Bacillariophyta</taxon>
        <taxon>Coscinodiscophyceae</taxon>
        <taxon>Thalassiosirophycidae</taxon>
        <taxon>Thalassiosirales</taxon>
        <taxon>Thalassiosiraceae</taxon>
        <taxon>Thalassiosira</taxon>
    </lineage>
</organism>
<dbReference type="Gene3D" id="1.10.1070.11">
    <property type="entry name" value="Phosphatidylinositol 3-/4-kinase, catalytic domain"/>
    <property type="match status" value="1"/>
</dbReference>
<evidence type="ECO:0000256" key="3">
    <source>
        <dbReference type="ARBA" id="ARBA00012513"/>
    </source>
</evidence>
<evidence type="ECO:0000313" key="16">
    <source>
        <dbReference type="EMBL" id="EED96534.1"/>
    </source>
</evidence>
<dbReference type="CDD" id="cd00892">
    <property type="entry name" value="PIKKc_ATR"/>
    <property type="match status" value="1"/>
</dbReference>
<dbReference type="GO" id="GO:0005634">
    <property type="term" value="C:nucleus"/>
    <property type="evidence" value="ECO:0007669"/>
    <property type="project" value="UniProtKB-SubCell"/>
</dbReference>
<name>B8BRF9_THAPS</name>
<dbReference type="HOGENOM" id="CLU_000178_3_0_1"/>
<evidence type="ECO:0000256" key="6">
    <source>
        <dbReference type="ARBA" id="ARBA00022741"/>
    </source>
</evidence>
<dbReference type="InParanoid" id="B8BRF9"/>
<dbReference type="InterPro" id="IPR036940">
    <property type="entry name" value="PI3/4_kinase_cat_sf"/>
</dbReference>
<evidence type="ECO:0000313" key="17">
    <source>
        <dbReference type="Proteomes" id="UP000001449"/>
    </source>
</evidence>
<feature type="domain" description="FATC" evidence="15">
    <location>
        <begin position="1176"/>
        <end position="1207"/>
    </location>
</feature>
<dbReference type="PANTHER" id="PTHR11139">
    <property type="entry name" value="ATAXIA TELANGIECTASIA MUTATED ATM -RELATED"/>
    <property type="match status" value="1"/>
</dbReference>
<keyword evidence="4" id="KW-0723">Serine/threonine-protein kinase</keyword>
<dbReference type="Proteomes" id="UP000001449">
    <property type="component" value="Chromosome 1"/>
</dbReference>
<feature type="non-terminal residue" evidence="16">
    <location>
        <position position="1"/>
    </location>
</feature>
<comment type="similarity">
    <text evidence="2">Belongs to the PI3/PI4-kinase family. ATM subfamily.</text>
</comment>
<dbReference type="STRING" id="35128.B8BRF9"/>
<dbReference type="InterPro" id="IPR056802">
    <property type="entry name" value="ATR-like_M-HEAT"/>
</dbReference>
<evidence type="ECO:0000259" key="13">
    <source>
        <dbReference type="PROSITE" id="PS50290"/>
    </source>
</evidence>
<dbReference type="InterPro" id="IPR050517">
    <property type="entry name" value="DDR_Repair_Kinase"/>
</dbReference>
<dbReference type="RefSeq" id="XP_002286893.1">
    <property type="nucleotide sequence ID" value="XM_002286857.1"/>
</dbReference>
<gene>
    <name evidence="16" type="ORF">THAPSDRAFT_261045</name>
</gene>
<dbReference type="PANTHER" id="PTHR11139:SF69">
    <property type="entry name" value="SERINE_THREONINE-PROTEIN KINASE ATR"/>
    <property type="match status" value="1"/>
</dbReference>
<keyword evidence="11" id="KW-0539">Nucleus</keyword>
<evidence type="ECO:0000256" key="5">
    <source>
        <dbReference type="ARBA" id="ARBA00022679"/>
    </source>
</evidence>
<keyword evidence="10" id="KW-0234">DNA repair</keyword>
<dbReference type="AlphaFoldDB" id="B8BRF9"/>
<keyword evidence="8" id="KW-0418">Kinase</keyword>
<dbReference type="InterPro" id="IPR011009">
    <property type="entry name" value="Kinase-like_dom_sf"/>
</dbReference>
<dbReference type="GO" id="GO:0006281">
    <property type="term" value="P:DNA repair"/>
    <property type="evidence" value="ECO:0007669"/>
    <property type="project" value="UniProtKB-KW"/>
</dbReference>
<evidence type="ECO:0000256" key="1">
    <source>
        <dbReference type="ARBA" id="ARBA00004123"/>
    </source>
</evidence>